<protein>
    <submittedName>
        <fullName evidence="2">Uncharacterized protein</fullName>
    </submittedName>
</protein>
<keyword evidence="1" id="KW-0472">Membrane</keyword>
<evidence type="ECO:0000313" key="2">
    <source>
        <dbReference type="EMBL" id="ABZ08789.1"/>
    </source>
</evidence>
<proteinExistence type="predicted"/>
<accession>B3T880</accession>
<organism evidence="2">
    <name type="scientific">uncultured marine crenarchaeote HF4000_APKG5B22</name>
    <dbReference type="NCBI Taxonomy" id="455590"/>
    <lineage>
        <taxon>Archaea</taxon>
        <taxon>Nitrososphaerota</taxon>
        <taxon>Nitrososphaeria</taxon>
        <taxon>Nitrosopumilales</taxon>
        <taxon>environmental samples</taxon>
    </lineage>
</organism>
<sequence>MLINRDRELLVSSYTIIREKHYIVPVLLRVFSYCVFYGGYDW</sequence>
<dbReference type="AlphaFoldDB" id="B3T880"/>
<gene>
    <name evidence="2" type="ORF">ALOHA_HF4000APKG5B22ctg2g27</name>
</gene>
<evidence type="ECO:0000256" key="1">
    <source>
        <dbReference type="SAM" id="Phobius"/>
    </source>
</evidence>
<keyword evidence="1" id="KW-1133">Transmembrane helix</keyword>
<feature type="transmembrane region" description="Helical" evidence="1">
    <location>
        <begin position="21"/>
        <end position="40"/>
    </location>
</feature>
<name>B3T880_9ARCH</name>
<dbReference type="EMBL" id="EU016636">
    <property type="protein sequence ID" value="ABZ08789.1"/>
    <property type="molecule type" value="Genomic_DNA"/>
</dbReference>
<keyword evidence="1" id="KW-0812">Transmembrane</keyword>
<reference evidence="2" key="1">
    <citation type="journal article" date="2008" name="ISME J.">
        <title>Genomic patterns of recombination, clonal divergence and environment in marine microbial populations.</title>
        <authorList>
            <person name="Konstantinidis K.T."/>
            <person name="Delong E.F."/>
        </authorList>
    </citation>
    <scope>NUCLEOTIDE SEQUENCE</scope>
</reference>